<dbReference type="PRINTS" id="PR00080">
    <property type="entry name" value="SDRFAMILY"/>
</dbReference>
<dbReference type="Proteomes" id="UP001203607">
    <property type="component" value="Unassembled WGS sequence"/>
</dbReference>
<organism evidence="4 5">
    <name type="scientific">Flagellimonas spongiicola</name>
    <dbReference type="NCBI Taxonomy" id="2942208"/>
    <lineage>
        <taxon>Bacteria</taxon>
        <taxon>Pseudomonadati</taxon>
        <taxon>Bacteroidota</taxon>
        <taxon>Flavobacteriia</taxon>
        <taxon>Flavobacteriales</taxon>
        <taxon>Flavobacteriaceae</taxon>
        <taxon>Flagellimonas</taxon>
    </lineage>
</organism>
<dbReference type="RefSeq" id="WP_249656523.1">
    <property type="nucleotide sequence ID" value="NZ_JAMFMA010000001.1"/>
</dbReference>
<dbReference type="InterPro" id="IPR002347">
    <property type="entry name" value="SDR_fam"/>
</dbReference>
<dbReference type="InterPro" id="IPR051911">
    <property type="entry name" value="SDR_oxidoreductase"/>
</dbReference>
<protein>
    <submittedName>
        <fullName evidence="4">Oxidoreductase</fullName>
    </submittedName>
</protein>
<dbReference type="PANTHER" id="PTHR43976">
    <property type="entry name" value="SHORT CHAIN DEHYDROGENASE"/>
    <property type="match status" value="1"/>
</dbReference>
<evidence type="ECO:0000256" key="2">
    <source>
        <dbReference type="ARBA" id="ARBA00023002"/>
    </source>
</evidence>
<evidence type="ECO:0000313" key="4">
    <source>
        <dbReference type="EMBL" id="MCL6273346.1"/>
    </source>
</evidence>
<comment type="similarity">
    <text evidence="1 3">Belongs to the short-chain dehydrogenases/reductases (SDR) family.</text>
</comment>
<keyword evidence="5" id="KW-1185">Reference proteome</keyword>
<gene>
    <name evidence="4" type="ORF">M3P19_04955</name>
</gene>
<accession>A0ABT0PPY4</accession>
<dbReference type="Pfam" id="PF00106">
    <property type="entry name" value="adh_short"/>
    <property type="match status" value="1"/>
</dbReference>
<evidence type="ECO:0000256" key="1">
    <source>
        <dbReference type="ARBA" id="ARBA00006484"/>
    </source>
</evidence>
<name>A0ABT0PPY4_9FLAO</name>
<dbReference type="SUPFAM" id="SSF51735">
    <property type="entry name" value="NAD(P)-binding Rossmann-fold domains"/>
    <property type="match status" value="1"/>
</dbReference>
<dbReference type="CDD" id="cd05374">
    <property type="entry name" value="17beta-HSD-like_SDR_c"/>
    <property type="match status" value="1"/>
</dbReference>
<reference evidence="4 5" key="1">
    <citation type="submission" date="2022-05" db="EMBL/GenBank/DDBJ databases">
        <authorList>
            <person name="Park J.-S."/>
        </authorList>
    </citation>
    <scope>NUCLEOTIDE SEQUENCE [LARGE SCALE GENOMIC DNA]</scope>
    <source>
        <strain evidence="4 5">2012CJ35-5</strain>
    </source>
</reference>
<dbReference type="Gene3D" id="3.40.50.720">
    <property type="entry name" value="NAD(P)-binding Rossmann-like Domain"/>
    <property type="match status" value="1"/>
</dbReference>
<dbReference type="PANTHER" id="PTHR43976:SF16">
    <property type="entry name" value="SHORT-CHAIN DEHYDROGENASE_REDUCTASE FAMILY PROTEIN"/>
    <property type="match status" value="1"/>
</dbReference>
<evidence type="ECO:0000256" key="3">
    <source>
        <dbReference type="RuleBase" id="RU000363"/>
    </source>
</evidence>
<dbReference type="EMBL" id="JAMFMA010000001">
    <property type="protein sequence ID" value="MCL6273346.1"/>
    <property type="molecule type" value="Genomic_DNA"/>
</dbReference>
<comment type="caution">
    <text evidence="4">The sequence shown here is derived from an EMBL/GenBank/DDBJ whole genome shotgun (WGS) entry which is preliminary data.</text>
</comment>
<sequence length="277" mass="30398">MKKVIIVTRASSGIGKATALQLIQEGHTVYGLARRVENMQDLIKAGGNAMSMDVTQHDQVKAVIAEIIKRENRIDVLVNNAGFAIWGAVEDVSYEDAKRQFEVNIFGLAKVTKAVLPSMRNQESGTIINISSIGGKIYTPLGAWYHATKHALEGWSDCLRMEVNDLGINVVIVEPGAIRTEFGEVLNDNFSKSIDGHYAELGTVIDKVMKSVNDPGQSSPPSVIADVISKAIAASRPKTRYAAGNMAAQTLFFRKWFSDRFFDKTMLNMMTNMAKKA</sequence>
<evidence type="ECO:0000313" key="5">
    <source>
        <dbReference type="Proteomes" id="UP001203607"/>
    </source>
</evidence>
<dbReference type="InterPro" id="IPR036291">
    <property type="entry name" value="NAD(P)-bd_dom_sf"/>
</dbReference>
<dbReference type="PRINTS" id="PR00081">
    <property type="entry name" value="GDHRDH"/>
</dbReference>
<proteinExistence type="inferred from homology"/>
<dbReference type="NCBIfam" id="NF004826">
    <property type="entry name" value="PRK06182.1"/>
    <property type="match status" value="1"/>
</dbReference>
<keyword evidence="2" id="KW-0560">Oxidoreductase</keyword>